<dbReference type="EMBL" id="AP018227">
    <property type="protein sequence ID" value="BAY85941.1"/>
    <property type="molecule type" value="Genomic_DNA"/>
</dbReference>
<organism evidence="1 2">
    <name type="scientific">Calothrix parasitica NIES-267</name>
    <dbReference type="NCBI Taxonomy" id="1973488"/>
    <lineage>
        <taxon>Bacteria</taxon>
        <taxon>Bacillati</taxon>
        <taxon>Cyanobacteriota</taxon>
        <taxon>Cyanophyceae</taxon>
        <taxon>Nostocales</taxon>
        <taxon>Calotrichaceae</taxon>
        <taxon>Calothrix</taxon>
    </lineage>
</organism>
<accession>A0A1Z4LXR5</accession>
<gene>
    <name evidence="1" type="ORF">NIES267_54470</name>
</gene>
<dbReference type="Proteomes" id="UP000218418">
    <property type="component" value="Chromosome"/>
</dbReference>
<dbReference type="AlphaFoldDB" id="A0A1Z4LXR5"/>
<evidence type="ECO:0000313" key="2">
    <source>
        <dbReference type="Proteomes" id="UP000218418"/>
    </source>
</evidence>
<proteinExistence type="predicted"/>
<sequence length="135" mass="15407">MKAENAQTLNDETIVKLQENQQEGTIVKMEKINQLKEEIIDTFLESIDNPKFIDLLTKKGLEEALVLDVSIDLTKLREQVEEEVKEGVIQKQELQEVRESLLSIPVNSFALFSSCWCTTLNKPVRCNPFICPPSN</sequence>
<evidence type="ECO:0000313" key="1">
    <source>
        <dbReference type="EMBL" id="BAY85941.1"/>
    </source>
</evidence>
<protein>
    <submittedName>
        <fullName evidence="1">Uncharacterized protein</fullName>
    </submittedName>
</protein>
<reference evidence="1 2" key="1">
    <citation type="submission" date="2017-06" db="EMBL/GenBank/DDBJ databases">
        <title>Genome sequencing of cyanobaciteial culture collection at National Institute for Environmental Studies (NIES).</title>
        <authorList>
            <person name="Hirose Y."/>
            <person name="Shimura Y."/>
            <person name="Fujisawa T."/>
            <person name="Nakamura Y."/>
            <person name="Kawachi M."/>
        </authorList>
    </citation>
    <scope>NUCLEOTIDE SEQUENCE [LARGE SCALE GENOMIC DNA]</scope>
    <source>
        <strain evidence="1 2">NIES-267</strain>
    </source>
</reference>
<keyword evidence="2" id="KW-1185">Reference proteome</keyword>
<name>A0A1Z4LXR5_9CYAN</name>